<comment type="caution">
    <text evidence="1">The sequence shown here is derived from an EMBL/GenBank/DDBJ whole genome shotgun (WGS) entry which is preliminary data.</text>
</comment>
<gene>
    <name evidence="1" type="ORF">E2C01_068665</name>
</gene>
<evidence type="ECO:0000313" key="2">
    <source>
        <dbReference type="Proteomes" id="UP000324222"/>
    </source>
</evidence>
<keyword evidence="2" id="KW-1185">Reference proteome</keyword>
<dbReference type="Proteomes" id="UP000324222">
    <property type="component" value="Unassembled WGS sequence"/>
</dbReference>
<evidence type="ECO:0000313" key="1">
    <source>
        <dbReference type="EMBL" id="MPC74308.1"/>
    </source>
</evidence>
<name>A0A5B7I032_PORTR</name>
<protein>
    <submittedName>
        <fullName evidence="1">Uncharacterized protein</fullName>
    </submittedName>
</protein>
<dbReference type="AlphaFoldDB" id="A0A5B7I032"/>
<accession>A0A5B7I032</accession>
<organism evidence="1 2">
    <name type="scientific">Portunus trituberculatus</name>
    <name type="common">Swimming crab</name>
    <name type="synonym">Neptunus trituberculatus</name>
    <dbReference type="NCBI Taxonomy" id="210409"/>
    <lineage>
        <taxon>Eukaryota</taxon>
        <taxon>Metazoa</taxon>
        <taxon>Ecdysozoa</taxon>
        <taxon>Arthropoda</taxon>
        <taxon>Crustacea</taxon>
        <taxon>Multicrustacea</taxon>
        <taxon>Malacostraca</taxon>
        <taxon>Eumalacostraca</taxon>
        <taxon>Eucarida</taxon>
        <taxon>Decapoda</taxon>
        <taxon>Pleocyemata</taxon>
        <taxon>Brachyura</taxon>
        <taxon>Eubrachyura</taxon>
        <taxon>Portunoidea</taxon>
        <taxon>Portunidae</taxon>
        <taxon>Portuninae</taxon>
        <taxon>Portunus</taxon>
    </lineage>
</organism>
<sequence length="70" mass="7733">MEDLVQASSVVLPSVMSDSSRSRVVLCCVVLSVGAEPRRAEQWDQTQYYRLLPLPAPLRLAPPIPSLSRP</sequence>
<reference evidence="1 2" key="1">
    <citation type="submission" date="2019-05" db="EMBL/GenBank/DDBJ databases">
        <title>Another draft genome of Portunus trituberculatus and its Hox gene families provides insights of decapod evolution.</title>
        <authorList>
            <person name="Jeong J.-H."/>
            <person name="Song I."/>
            <person name="Kim S."/>
            <person name="Choi T."/>
            <person name="Kim D."/>
            <person name="Ryu S."/>
            <person name="Kim W."/>
        </authorList>
    </citation>
    <scope>NUCLEOTIDE SEQUENCE [LARGE SCALE GENOMIC DNA]</scope>
    <source>
        <tissue evidence="1">Muscle</tissue>
    </source>
</reference>
<proteinExistence type="predicted"/>
<dbReference type="EMBL" id="VSRR010038677">
    <property type="protein sequence ID" value="MPC74308.1"/>
    <property type="molecule type" value="Genomic_DNA"/>
</dbReference>